<organism evidence="2 3">
    <name type="scientific">Gordonia westfalica</name>
    <dbReference type="NCBI Taxonomy" id="158898"/>
    <lineage>
        <taxon>Bacteria</taxon>
        <taxon>Bacillati</taxon>
        <taxon>Actinomycetota</taxon>
        <taxon>Actinomycetes</taxon>
        <taxon>Mycobacteriales</taxon>
        <taxon>Gordoniaceae</taxon>
        <taxon>Gordonia</taxon>
    </lineage>
</organism>
<sequence length="103" mass="10513">MSNAQLRVEPAELISAAGDLDKIADRLELALAGAQGALSVPAQGRDEVSVASAASFTTVAEKFEKDTATGVLELRKIAATLRAQASGLIDSDSAAAAAFRIQA</sequence>
<evidence type="ECO:0000313" key="3">
    <source>
        <dbReference type="Proteomes" id="UP000183180"/>
    </source>
</evidence>
<proteinExistence type="predicted"/>
<evidence type="ECO:0000259" key="1">
    <source>
        <dbReference type="Pfam" id="PF00934"/>
    </source>
</evidence>
<reference evidence="2 3" key="1">
    <citation type="submission" date="2016-10" db="EMBL/GenBank/DDBJ databases">
        <authorList>
            <person name="de Groot N.N."/>
        </authorList>
    </citation>
    <scope>NUCLEOTIDE SEQUENCE [LARGE SCALE GENOMIC DNA]</scope>
    <source>
        <strain evidence="2 3">DSM 44215</strain>
    </source>
</reference>
<dbReference type="EMBL" id="FNLM01000036">
    <property type="protein sequence ID" value="SDU84740.1"/>
    <property type="molecule type" value="Genomic_DNA"/>
</dbReference>
<dbReference type="OrthoDB" id="4636567at2"/>
<dbReference type="RefSeq" id="WP_074854180.1">
    <property type="nucleotide sequence ID" value="NZ_FNLM01000036.1"/>
</dbReference>
<dbReference type="STRING" id="158898.SAMN04488548_136895"/>
<dbReference type="InterPro" id="IPR038332">
    <property type="entry name" value="PPE_sf"/>
</dbReference>
<dbReference type="Gene3D" id="1.10.287.850">
    <property type="entry name" value="HP0062-like domain"/>
    <property type="match status" value="1"/>
</dbReference>
<feature type="domain" description="PE" evidence="1">
    <location>
        <begin position="6"/>
        <end position="94"/>
    </location>
</feature>
<dbReference type="SUPFAM" id="SSF140459">
    <property type="entry name" value="PE/PPE dimer-like"/>
    <property type="match status" value="1"/>
</dbReference>
<dbReference type="Pfam" id="PF00934">
    <property type="entry name" value="PE"/>
    <property type="match status" value="1"/>
</dbReference>
<accession>A0A1H2LUP3</accession>
<dbReference type="Proteomes" id="UP000183180">
    <property type="component" value="Unassembled WGS sequence"/>
</dbReference>
<dbReference type="AlphaFoldDB" id="A0A1H2LUP3"/>
<protein>
    <submittedName>
        <fullName evidence="2">PE family protein</fullName>
    </submittedName>
</protein>
<evidence type="ECO:0000313" key="2">
    <source>
        <dbReference type="EMBL" id="SDU84740.1"/>
    </source>
</evidence>
<name>A0A1H2LUP3_9ACTN</name>
<gene>
    <name evidence="2" type="ORF">SAMN04488548_136895</name>
</gene>
<dbReference type="InterPro" id="IPR000084">
    <property type="entry name" value="PE-PGRS_N"/>
</dbReference>